<proteinExistence type="inferred from homology"/>
<keyword evidence="2" id="KW-0479">Metal-binding</keyword>
<evidence type="ECO:0000259" key="5">
    <source>
        <dbReference type="PROSITE" id="PS51891"/>
    </source>
</evidence>
<dbReference type="GO" id="GO:0046872">
    <property type="term" value="F:metal ion binding"/>
    <property type="evidence" value="ECO:0007669"/>
    <property type="project" value="UniProtKB-KW"/>
</dbReference>
<keyword evidence="3" id="KW-0862">Zinc</keyword>
<sequence>MEGRCQCSQIRFTTPLPEPLKLYICHCTECRHQSSSTYGMTAIFPTFDIPASSPGQIGVYTRPTNSGRQLDCLFCTNCGSRLLHRPRGGETLSVKAGCLVALNKEMMKDAVHIWCKEAVVEIPEGVERWEGEPGGGSFS</sequence>
<organism evidence="6 7">
    <name type="scientific">Arthroderma otae (strain ATCC MYA-4605 / CBS 113480)</name>
    <name type="common">Microsporum canis</name>
    <dbReference type="NCBI Taxonomy" id="554155"/>
    <lineage>
        <taxon>Eukaryota</taxon>
        <taxon>Fungi</taxon>
        <taxon>Dikarya</taxon>
        <taxon>Ascomycota</taxon>
        <taxon>Pezizomycotina</taxon>
        <taxon>Eurotiomycetes</taxon>
        <taxon>Eurotiomycetidae</taxon>
        <taxon>Onygenales</taxon>
        <taxon>Arthrodermataceae</taxon>
        <taxon>Microsporum</taxon>
    </lineage>
</organism>
<keyword evidence="4" id="KW-0456">Lyase</keyword>
<evidence type="ECO:0000256" key="4">
    <source>
        <dbReference type="ARBA" id="ARBA00023239"/>
    </source>
</evidence>
<dbReference type="EMBL" id="DS995702">
    <property type="protein sequence ID" value="EEQ28910.1"/>
    <property type="molecule type" value="Genomic_DNA"/>
</dbReference>
<dbReference type="HOGENOM" id="CLU_055491_1_1_1"/>
<evidence type="ECO:0000256" key="1">
    <source>
        <dbReference type="ARBA" id="ARBA00005495"/>
    </source>
</evidence>
<dbReference type="PANTHER" id="PTHR33337:SF3">
    <property type="entry name" value="CENP-V_GFA DOMAIN-CONTAINING PROTEIN"/>
    <property type="match status" value="1"/>
</dbReference>
<dbReference type="PANTHER" id="PTHR33337">
    <property type="entry name" value="GFA DOMAIN-CONTAINING PROTEIN"/>
    <property type="match status" value="1"/>
</dbReference>
<name>C5FHT0_ARTOC</name>
<keyword evidence="7" id="KW-1185">Reference proteome</keyword>
<evidence type="ECO:0000256" key="3">
    <source>
        <dbReference type="ARBA" id="ARBA00022833"/>
    </source>
</evidence>
<dbReference type="SUPFAM" id="SSF51316">
    <property type="entry name" value="Mss4-like"/>
    <property type="match status" value="1"/>
</dbReference>
<dbReference type="InterPro" id="IPR011057">
    <property type="entry name" value="Mss4-like_sf"/>
</dbReference>
<dbReference type="Pfam" id="PF04828">
    <property type="entry name" value="GFA"/>
    <property type="match status" value="1"/>
</dbReference>
<dbReference type="eggNOG" id="ENOG502SRJN">
    <property type="taxonomic scope" value="Eukaryota"/>
</dbReference>
<evidence type="ECO:0000313" key="6">
    <source>
        <dbReference type="EMBL" id="EEQ28910.1"/>
    </source>
</evidence>
<dbReference type="OrthoDB" id="5290969at2759"/>
<dbReference type="Gene3D" id="3.90.1590.10">
    <property type="entry name" value="glutathione-dependent formaldehyde- activating enzyme (gfa)"/>
    <property type="match status" value="1"/>
</dbReference>
<evidence type="ECO:0000256" key="2">
    <source>
        <dbReference type="ARBA" id="ARBA00022723"/>
    </source>
</evidence>
<dbReference type="VEuPathDB" id="FungiDB:MCYG_01729"/>
<gene>
    <name evidence="6" type="ORF">MCYG_01729</name>
</gene>
<dbReference type="RefSeq" id="XP_002848795.1">
    <property type="nucleotide sequence ID" value="XM_002848749.1"/>
</dbReference>
<dbReference type="Proteomes" id="UP000002035">
    <property type="component" value="Unassembled WGS sequence"/>
</dbReference>
<feature type="domain" description="CENP-V/GFA" evidence="5">
    <location>
        <begin position="1"/>
        <end position="130"/>
    </location>
</feature>
<dbReference type="PROSITE" id="PS51891">
    <property type="entry name" value="CENP_V_GFA"/>
    <property type="match status" value="1"/>
</dbReference>
<accession>C5FHT0</accession>
<dbReference type="AlphaFoldDB" id="C5FHT0"/>
<comment type="similarity">
    <text evidence="1">Belongs to the Gfa family.</text>
</comment>
<dbReference type="GeneID" id="9227774"/>
<dbReference type="GO" id="GO:0016846">
    <property type="term" value="F:carbon-sulfur lyase activity"/>
    <property type="evidence" value="ECO:0007669"/>
    <property type="project" value="InterPro"/>
</dbReference>
<dbReference type="OMA" id="HIWCKEA"/>
<protein>
    <submittedName>
        <fullName evidence="6">Glutathione-dependent formaldehyde-activating</fullName>
    </submittedName>
</protein>
<dbReference type="InterPro" id="IPR006913">
    <property type="entry name" value="CENP-V/GFA"/>
</dbReference>
<reference evidence="7" key="1">
    <citation type="journal article" date="2012" name="MBio">
        <title>Comparative genome analysis of Trichophyton rubrum and related dermatophytes reveals candidate genes involved in infection.</title>
        <authorList>
            <person name="Martinez D.A."/>
            <person name="Oliver B.G."/>
            <person name="Graeser Y."/>
            <person name="Goldberg J.M."/>
            <person name="Li W."/>
            <person name="Martinez-Rossi N.M."/>
            <person name="Monod M."/>
            <person name="Shelest E."/>
            <person name="Barton R.C."/>
            <person name="Birch E."/>
            <person name="Brakhage A.A."/>
            <person name="Chen Z."/>
            <person name="Gurr S.J."/>
            <person name="Heiman D."/>
            <person name="Heitman J."/>
            <person name="Kosti I."/>
            <person name="Rossi A."/>
            <person name="Saif S."/>
            <person name="Samalova M."/>
            <person name="Saunders C.W."/>
            <person name="Shea T."/>
            <person name="Summerbell R.C."/>
            <person name="Xu J."/>
            <person name="Young S."/>
            <person name="Zeng Q."/>
            <person name="Birren B.W."/>
            <person name="Cuomo C.A."/>
            <person name="White T.C."/>
        </authorList>
    </citation>
    <scope>NUCLEOTIDE SEQUENCE [LARGE SCALE GENOMIC DNA]</scope>
    <source>
        <strain evidence="7">ATCC MYA-4605 / CBS 113480</strain>
    </source>
</reference>
<evidence type="ECO:0000313" key="7">
    <source>
        <dbReference type="Proteomes" id="UP000002035"/>
    </source>
</evidence>